<organism evidence="2 3">
    <name type="scientific">Labeo rohita</name>
    <name type="common">Indian major carp</name>
    <name type="synonym">Cyprinus rohita</name>
    <dbReference type="NCBI Taxonomy" id="84645"/>
    <lineage>
        <taxon>Eukaryota</taxon>
        <taxon>Metazoa</taxon>
        <taxon>Chordata</taxon>
        <taxon>Craniata</taxon>
        <taxon>Vertebrata</taxon>
        <taxon>Euteleostomi</taxon>
        <taxon>Actinopterygii</taxon>
        <taxon>Neopterygii</taxon>
        <taxon>Teleostei</taxon>
        <taxon>Ostariophysi</taxon>
        <taxon>Cypriniformes</taxon>
        <taxon>Cyprinidae</taxon>
        <taxon>Labeoninae</taxon>
        <taxon>Labeonini</taxon>
        <taxon>Labeo</taxon>
    </lineage>
</organism>
<sequence length="504" mass="54244">MTNWLSLYPKAISKHLVEYRQLLNEMQENTNWLKVFLKASGRAIATCDTDVTPSHHFRLINQTLIGLAWRIHSPDAESPLSPLSLLSPRATKAFPTWIPSFAWNTSSSCWKRPHQTVPGPHESHHLPGQRALCPLSFLLLRSPSVTPVPTSTTERAAFPTSCPERALVSTYSLEGAPVPEFSPERASVPKSSPEKAPVSKSNPNPFSHPQSSICAVASPRFCQFPLALWLEDPVFASGLRVQDSGSACRSSGSTMAPSSLLSAGARQSTGSTGLPRPSSSALVWRRPSYASGLHSSGFASSLGSTLVLCCFSSTAASQIHASTSVAGTIGSTSVLQILFVTLAHRLTTSASAPPSPALLPLVGPLESSALSPPWLLCPSTSPWAVIMSVACRLPGSSLRRLHPGLVPLPGIRPPTRSYPILLSSSHLCLPLLLSTVRGRAFRGGGICQSLSILSGYEPPDPNQIGQDQTRNKAFRVPRAQQLLLPTIETERIRGRECQCWNDRE</sequence>
<gene>
    <name evidence="2" type="ORF">H4Q32_016353</name>
</gene>
<comment type="caution">
    <text evidence="2">The sequence shown here is derived from an EMBL/GenBank/DDBJ whole genome shotgun (WGS) entry which is preliminary data.</text>
</comment>
<accession>A0ABQ8M604</accession>
<reference evidence="2 3" key="1">
    <citation type="submission" date="2022-01" db="EMBL/GenBank/DDBJ databases">
        <title>A high-quality chromosome-level genome assembly of rohu carp, Labeo rohita.</title>
        <authorList>
            <person name="Arick M.A. II"/>
            <person name="Hsu C.-Y."/>
            <person name="Magbanua Z."/>
            <person name="Pechanova O."/>
            <person name="Grover C."/>
            <person name="Miller E."/>
            <person name="Thrash A."/>
            <person name="Ezzel L."/>
            <person name="Alam S."/>
            <person name="Benzie J."/>
            <person name="Hamilton M."/>
            <person name="Karsi A."/>
            <person name="Lawrence M.L."/>
            <person name="Peterson D.G."/>
        </authorList>
    </citation>
    <scope>NUCLEOTIDE SEQUENCE [LARGE SCALE GENOMIC DNA]</scope>
    <source>
        <strain evidence="3">BAU-BD-2019</strain>
        <tissue evidence="2">Blood</tissue>
    </source>
</reference>
<proteinExistence type="predicted"/>
<keyword evidence="2" id="KW-0240">DNA-directed RNA polymerase</keyword>
<evidence type="ECO:0000313" key="2">
    <source>
        <dbReference type="EMBL" id="KAI2658312.1"/>
    </source>
</evidence>
<dbReference type="Proteomes" id="UP000830375">
    <property type="component" value="Unassembled WGS sequence"/>
</dbReference>
<keyword evidence="2" id="KW-0804">Transcription</keyword>
<evidence type="ECO:0000313" key="3">
    <source>
        <dbReference type="Proteomes" id="UP000830375"/>
    </source>
</evidence>
<dbReference type="GO" id="GO:0000428">
    <property type="term" value="C:DNA-directed RNA polymerase complex"/>
    <property type="evidence" value="ECO:0007669"/>
    <property type="project" value="UniProtKB-KW"/>
</dbReference>
<feature type="region of interest" description="Disordered" evidence="1">
    <location>
        <begin position="178"/>
        <end position="204"/>
    </location>
</feature>
<protein>
    <submittedName>
        <fullName evidence="2">DNA-directed RNA polymerase II subunit RPB1</fullName>
    </submittedName>
</protein>
<name>A0ABQ8M604_LABRO</name>
<evidence type="ECO:0000256" key="1">
    <source>
        <dbReference type="SAM" id="MobiDB-lite"/>
    </source>
</evidence>
<feature type="region of interest" description="Disordered" evidence="1">
    <location>
        <begin position="246"/>
        <end position="280"/>
    </location>
</feature>
<keyword evidence="3" id="KW-1185">Reference proteome</keyword>
<dbReference type="EMBL" id="JACTAM010000012">
    <property type="protein sequence ID" value="KAI2658312.1"/>
    <property type="molecule type" value="Genomic_DNA"/>
</dbReference>